<proteinExistence type="predicted"/>
<organism evidence="2 3">
    <name type="scientific">Candidatus Staskawiczbacteria bacterium RIFCSPLOWO2_01_FULL_37_25b</name>
    <dbReference type="NCBI Taxonomy" id="1802213"/>
    <lineage>
        <taxon>Bacteria</taxon>
        <taxon>Candidatus Staskawicziibacteriota</taxon>
    </lineage>
</organism>
<dbReference type="InterPro" id="IPR045584">
    <property type="entry name" value="Pilin-like"/>
</dbReference>
<keyword evidence="1" id="KW-1133">Transmembrane helix</keyword>
<evidence type="ECO:0000256" key="1">
    <source>
        <dbReference type="SAM" id="Phobius"/>
    </source>
</evidence>
<sequence>METKKNKFITGFTMIELTVAIAIIVVLATIITSNIMVYITKGKNTAIKGNMVNLTTYGGTYFLDGNNTYTGFCDDPRTKQFLDEADRINGDGVIGCYSNEDNWCARVGLITTITTDKQKPVFCVDSMGVKKEGQKGTSGCSASSGYRCM</sequence>
<dbReference type="NCBIfam" id="TIGR02532">
    <property type="entry name" value="IV_pilin_GFxxxE"/>
    <property type="match status" value="1"/>
</dbReference>
<evidence type="ECO:0008006" key="4">
    <source>
        <dbReference type="Google" id="ProtNLM"/>
    </source>
</evidence>
<reference evidence="2 3" key="1">
    <citation type="journal article" date="2016" name="Nat. Commun.">
        <title>Thousands of microbial genomes shed light on interconnected biogeochemical processes in an aquifer system.</title>
        <authorList>
            <person name="Anantharaman K."/>
            <person name="Brown C.T."/>
            <person name="Hug L.A."/>
            <person name="Sharon I."/>
            <person name="Castelle C.J."/>
            <person name="Probst A.J."/>
            <person name="Thomas B.C."/>
            <person name="Singh A."/>
            <person name="Wilkins M.J."/>
            <person name="Karaoz U."/>
            <person name="Brodie E.L."/>
            <person name="Williams K.H."/>
            <person name="Hubbard S.S."/>
            <person name="Banfield J.F."/>
        </authorList>
    </citation>
    <scope>NUCLEOTIDE SEQUENCE [LARGE SCALE GENOMIC DNA]</scope>
</reference>
<dbReference type="Proteomes" id="UP000178826">
    <property type="component" value="Unassembled WGS sequence"/>
</dbReference>
<comment type="caution">
    <text evidence="2">The sequence shown here is derived from an EMBL/GenBank/DDBJ whole genome shotgun (WGS) entry which is preliminary data.</text>
</comment>
<keyword evidence="1" id="KW-0812">Transmembrane</keyword>
<accession>A0A1G2IB98</accession>
<feature type="transmembrane region" description="Helical" evidence="1">
    <location>
        <begin position="12"/>
        <end position="39"/>
    </location>
</feature>
<protein>
    <recommendedName>
        <fullName evidence="4">Type II secretion system protein GspG C-terminal domain-containing protein</fullName>
    </recommendedName>
</protein>
<keyword evidence="1" id="KW-0472">Membrane</keyword>
<dbReference type="SUPFAM" id="SSF54523">
    <property type="entry name" value="Pili subunits"/>
    <property type="match status" value="1"/>
</dbReference>
<evidence type="ECO:0000313" key="2">
    <source>
        <dbReference type="EMBL" id="OGZ71640.1"/>
    </source>
</evidence>
<dbReference type="AlphaFoldDB" id="A0A1G2IB98"/>
<gene>
    <name evidence="2" type="ORF">A2998_01010</name>
</gene>
<dbReference type="EMBL" id="MHOZ01000054">
    <property type="protein sequence ID" value="OGZ71640.1"/>
    <property type="molecule type" value="Genomic_DNA"/>
</dbReference>
<name>A0A1G2IB98_9BACT</name>
<dbReference type="Gene3D" id="3.30.700.10">
    <property type="entry name" value="Glycoprotein, Type 4 Pilin"/>
    <property type="match status" value="1"/>
</dbReference>
<evidence type="ECO:0000313" key="3">
    <source>
        <dbReference type="Proteomes" id="UP000178826"/>
    </source>
</evidence>
<dbReference type="InterPro" id="IPR012902">
    <property type="entry name" value="N_methyl_site"/>
</dbReference>